<dbReference type="RefSeq" id="WP_344620525.1">
    <property type="nucleotide sequence ID" value="NZ_BAAARV010000137.1"/>
</dbReference>
<dbReference type="InterPro" id="IPR009075">
    <property type="entry name" value="AcylCo_DH/oxidase_C"/>
</dbReference>
<dbReference type="PANTHER" id="PTHR43884">
    <property type="entry name" value="ACYL-COA DEHYDROGENASE"/>
    <property type="match status" value="1"/>
</dbReference>
<evidence type="ECO:0000313" key="9">
    <source>
        <dbReference type="Proteomes" id="UP001501444"/>
    </source>
</evidence>
<organism evidence="8 9">
    <name type="scientific">Dactylosporangium salmoneum</name>
    <dbReference type="NCBI Taxonomy" id="53361"/>
    <lineage>
        <taxon>Bacteria</taxon>
        <taxon>Bacillati</taxon>
        <taxon>Actinomycetota</taxon>
        <taxon>Actinomycetes</taxon>
        <taxon>Micromonosporales</taxon>
        <taxon>Micromonosporaceae</taxon>
        <taxon>Dactylosporangium</taxon>
    </lineage>
</organism>
<dbReference type="Proteomes" id="UP001501444">
    <property type="component" value="Unassembled WGS sequence"/>
</dbReference>
<keyword evidence="3" id="KW-0285">Flavoprotein</keyword>
<dbReference type="InterPro" id="IPR013786">
    <property type="entry name" value="AcylCoA_DH/ox_N"/>
</dbReference>
<dbReference type="Gene3D" id="1.10.540.10">
    <property type="entry name" value="Acyl-CoA dehydrogenase/oxidase, N-terminal domain"/>
    <property type="match status" value="1"/>
</dbReference>
<dbReference type="Pfam" id="PF02771">
    <property type="entry name" value="Acyl-CoA_dh_N"/>
    <property type="match status" value="1"/>
</dbReference>
<comment type="similarity">
    <text evidence="2">Belongs to the acyl-CoA dehydrogenase family.</text>
</comment>
<dbReference type="SUPFAM" id="SSF47203">
    <property type="entry name" value="Acyl-CoA dehydrogenase C-terminal domain-like"/>
    <property type="match status" value="1"/>
</dbReference>
<dbReference type="PANTHER" id="PTHR43884:SF20">
    <property type="entry name" value="ACYL-COA DEHYDROGENASE FADE28"/>
    <property type="match status" value="1"/>
</dbReference>
<dbReference type="Pfam" id="PF00441">
    <property type="entry name" value="Acyl-CoA_dh_1"/>
    <property type="match status" value="1"/>
</dbReference>
<evidence type="ECO:0000256" key="2">
    <source>
        <dbReference type="ARBA" id="ARBA00009347"/>
    </source>
</evidence>
<dbReference type="InterPro" id="IPR037069">
    <property type="entry name" value="AcylCoA_DH/ox_N_sf"/>
</dbReference>
<evidence type="ECO:0000259" key="6">
    <source>
        <dbReference type="Pfam" id="PF00441"/>
    </source>
</evidence>
<dbReference type="EMBL" id="BAAARV010000137">
    <property type="protein sequence ID" value="GAA2393929.1"/>
    <property type="molecule type" value="Genomic_DNA"/>
</dbReference>
<gene>
    <name evidence="8" type="ORF">GCM10010170_107400</name>
</gene>
<sequence length="314" mass="32664">MDFDAEQLALRDSVRAFLTSDGYSWDRLAGELGLTALAVPEEGGGFGATLFEAGIALEEAGAALLSAPLLSTTVAALALDPADPALAGLAAGTTIGAVAFGATFSDGLLHGRVEHVLDGDVADLFVVAAGDDLYAVEASQVTVTVMPTLDTTRGQAALVFDSVPARPAGPGRASHALDLLRAALAAESIGVARAALDITIEHLRTRQQFGVPLATFQALRHRVADLYVELEQATSTARHALRVAGTEEFPVAAALAKLAATEAAYTVTREAIQLLGGIGFTWEHPAHRYLKRAAANHALAGAPHTLRRFLLAYV</sequence>
<comment type="caution">
    <text evidence="8">The sequence shown here is derived from an EMBL/GenBank/DDBJ whole genome shotgun (WGS) entry which is preliminary data.</text>
</comment>
<keyword evidence="4" id="KW-0274">FAD</keyword>
<evidence type="ECO:0000313" key="8">
    <source>
        <dbReference type="EMBL" id="GAA2393929.1"/>
    </source>
</evidence>
<evidence type="ECO:0000256" key="4">
    <source>
        <dbReference type="ARBA" id="ARBA00022827"/>
    </source>
</evidence>
<accession>A0ABN3I3S1</accession>
<dbReference type="Gene3D" id="1.20.140.10">
    <property type="entry name" value="Butyryl-CoA Dehydrogenase, subunit A, domain 3"/>
    <property type="match status" value="1"/>
</dbReference>
<name>A0ABN3I3S1_9ACTN</name>
<evidence type="ECO:0000256" key="5">
    <source>
        <dbReference type="ARBA" id="ARBA00023002"/>
    </source>
</evidence>
<feature type="domain" description="Acyl-CoA dehydrogenase/oxidase N-terminal" evidence="7">
    <location>
        <begin position="28"/>
        <end position="70"/>
    </location>
</feature>
<reference evidence="8 9" key="1">
    <citation type="journal article" date="2019" name="Int. J. Syst. Evol. Microbiol.">
        <title>The Global Catalogue of Microorganisms (GCM) 10K type strain sequencing project: providing services to taxonomists for standard genome sequencing and annotation.</title>
        <authorList>
            <consortium name="The Broad Institute Genomics Platform"/>
            <consortium name="The Broad Institute Genome Sequencing Center for Infectious Disease"/>
            <person name="Wu L."/>
            <person name="Ma J."/>
        </authorList>
    </citation>
    <scope>NUCLEOTIDE SEQUENCE [LARGE SCALE GENOMIC DNA]</scope>
    <source>
        <strain evidence="8 9">JCM 3272</strain>
    </source>
</reference>
<evidence type="ECO:0000256" key="3">
    <source>
        <dbReference type="ARBA" id="ARBA00022630"/>
    </source>
</evidence>
<keyword evidence="5" id="KW-0560">Oxidoreductase</keyword>
<evidence type="ECO:0000259" key="7">
    <source>
        <dbReference type="Pfam" id="PF02771"/>
    </source>
</evidence>
<dbReference type="InterPro" id="IPR009100">
    <property type="entry name" value="AcylCoA_DH/oxidase_NM_dom_sf"/>
</dbReference>
<feature type="domain" description="Acyl-CoA dehydrogenase/oxidase C-terminal" evidence="6">
    <location>
        <begin position="171"/>
        <end position="308"/>
    </location>
</feature>
<comment type="cofactor">
    <cofactor evidence="1">
        <name>FAD</name>
        <dbReference type="ChEBI" id="CHEBI:57692"/>
    </cofactor>
</comment>
<keyword evidence="9" id="KW-1185">Reference proteome</keyword>
<dbReference type="InterPro" id="IPR036250">
    <property type="entry name" value="AcylCo_DH-like_C"/>
</dbReference>
<dbReference type="SUPFAM" id="SSF56645">
    <property type="entry name" value="Acyl-CoA dehydrogenase NM domain-like"/>
    <property type="match status" value="1"/>
</dbReference>
<proteinExistence type="inferred from homology"/>
<protein>
    <submittedName>
        <fullName evidence="8">Acyl-CoA dehydrogenase family protein</fullName>
    </submittedName>
</protein>
<evidence type="ECO:0000256" key="1">
    <source>
        <dbReference type="ARBA" id="ARBA00001974"/>
    </source>
</evidence>